<evidence type="ECO:0000256" key="4">
    <source>
        <dbReference type="SAM" id="SignalP"/>
    </source>
</evidence>
<dbReference type="PANTHER" id="PTHR10504">
    <property type="entry name" value="BACTERICIDAL PERMEABILITY-INCREASING BPI PROTEIN-RELATED"/>
    <property type="match status" value="1"/>
</dbReference>
<proteinExistence type="inferred from homology"/>
<evidence type="ECO:0000259" key="5">
    <source>
        <dbReference type="SMART" id="SM00328"/>
    </source>
</evidence>
<dbReference type="SMART" id="SM00329">
    <property type="entry name" value="BPI2"/>
    <property type="match status" value="1"/>
</dbReference>
<reference evidence="7 8" key="1">
    <citation type="submission" date="2024-02" db="EMBL/GenBank/DDBJ databases">
        <authorList>
            <person name="Daric V."/>
            <person name="Darras S."/>
        </authorList>
    </citation>
    <scope>NUCLEOTIDE SEQUENCE [LARGE SCALE GENOMIC DNA]</scope>
</reference>
<dbReference type="EMBL" id="CAWYQH010000057">
    <property type="protein sequence ID" value="CAK8678856.1"/>
    <property type="molecule type" value="Genomic_DNA"/>
</dbReference>
<keyword evidence="8" id="KW-1185">Reference proteome</keyword>
<dbReference type="InterPro" id="IPR032942">
    <property type="entry name" value="BPI/LBP/Plunc"/>
</dbReference>
<feature type="domain" description="Lipid-binding serum glycoprotein C-terminal" evidence="6">
    <location>
        <begin position="261"/>
        <end position="458"/>
    </location>
</feature>
<feature type="domain" description="Lipid-binding serum glycoprotein N-terminal" evidence="5">
    <location>
        <begin position="29"/>
        <end position="248"/>
    </location>
</feature>
<name>A0ABP0FHK0_CLALP</name>
<organism evidence="7 8">
    <name type="scientific">Clavelina lepadiformis</name>
    <name type="common">Light-bulb sea squirt</name>
    <name type="synonym">Ascidia lepadiformis</name>
    <dbReference type="NCBI Taxonomy" id="159417"/>
    <lineage>
        <taxon>Eukaryota</taxon>
        <taxon>Metazoa</taxon>
        <taxon>Chordata</taxon>
        <taxon>Tunicata</taxon>
        <taxon>Ascidiacea</taxon>
        <taxon>Aplousobranchia</taxon>
        <taxon>Clavelinidae</taxon>
        <taxon>Clavelina</taxon>
    </lineage>
</organism>
<dbReference type="InterPro" id="IPR017943">
    <property type="entry name" value="Bactericidal_perm-incr_a/b_dom"/>
</dbReference>
<comment type="similarity">
    <text evidence="1">Belongs to the BPI/LBP/Plunc superfamily. BPI/LBP family.</text>
</comment>
<dbReference type="SUPFAM" id="SSF55394">
    <property type="entry name" value="Bactericidal permeability-increasing protein, BPI"/>
    <property type="match status" value="2"/>
</dbReference>
<evidence type="ECO:0000313" key="8">
    <source>
        <dbReference type="Proteomes" id="UP001642483"/>
    </source>
</evidence>
<evidence type="ECO:0000259" key="6">
    <source>
        <dbReference type="SMART" id="SM00329"/>
    </source>
</evidence>
<gene>
    <name evidence="7" type="ORF">CVLEPA_LOCUS9130</name>
</gene>
<feature type="chain" id="PRO_5045315532" description="Bactericidal permeability-increasing protein" evidence="4">
    <location>
        <begin position="22"/>
        <end position="501"/>
    </location>
</feature>
<keyword evidence="2" id="KW-1015">Disulfide bond</keyword>
<evidence type="ECO:0000256" key="1">
    <source>
        <dbReference type="ARBA" id="ARBA00007292"/>
    </source>
</evidence>
<dbReference type="InterPro" id="IPR017942">
    <property type="entry name" value="Lipid-bd_serum_glycop_N"/>
</dbReference>
<dbReference type="Proteomes" id="UP001642483">
    <property type="component" value="Unassembled WGS sequence"/>
</dbReference>
<dbReference type="PANTHER" id="PTHR10504:SF131">
    <property type="entry name" value="BPI2 DOMAIN-CONTAINING PROTEIN"/>
    <property type="match status" value="1"/>
</dbReference>
<evidence type="ECO:0000256" key="2">
    <source>
        <dbReference type="ARBA" id="ARBA00023157"/>
    </source>
</evidence>
<protein>
    <recommendedName>
        <fullName evidence="9">Bactericidal permeability-increasing protein</fullName>
    </recommendedName>
</protein>
<keyword evidence="4" id="KW-0732">Signal</keyword>
<comment type="caution">
    <text evidence="7">The sequence shown here is derived from an EMBL/GenBank/DDBJ whole genome shotgun (WGS) entry which is preliminary data.</text>
</comment>
<feature type="region of interest" description="Disordered" evidence="3">
    <location>
        <begin position="457"/>
        <end position="478"/>
    </location>
</feature>
<sequence length="501" mass="54346">MKLALLSVILCLLFTASTISGQNPGLQLRLTTNGINFAKNIALEFLHDVISKLKLPDSSGDNFAISNVKITSFTLGATTVTTRSPNLFKVGVKGAGASATGDWRAWKKIVFFKVRASGSARVSANIDLDQTIGLGRRSDKPAFTVGACSAKIANFNVKLKGGNFITTFIYNIILRFFEGKIRRELEEKICPEVTEALAKQTKKISTEFKTDFPLVFGTKVNLGLVSNPAVTSNSITLALRGRCFPSTMSSLSFPFNPPTVPVITKMVRISISPYVMNTLLYSIWKSNVLKKTFTQQQVAGAVKTTLRANVLAPFFSTLASYGNQPLQAEVRASQAPRAQFTATGIQISGKFDIIAGPSSAPQAATISTNVDFTAQPHLTNGVISASISNVRVVITNAGALPDQVINVINQLIKVFLSAQILPAVNDVTGAGFKLPTFYGYSSYGATITTKTKGLEIGSNFRKTPPKTTRRPPSTRFPLPVDCDPRRQNWRPFNRPRRLCPL</sequence>
<feature type="signal peptide" evidence="4">
    <location>
        <begin position="1"/>
        <end position="21"/>
    </location>
</feature>
<accession>A0ABP0FHK0</accession>
<dbReference type="InterPro" id="IPR001124">
    <property type="entry name" value="Lipid-bd_serum_glycop_C"/>
</dbReference>
<dbReference type="Pfam" id="PF02886">
    <property type="entry name" value="LBP_BPI_CETP_C"/>
    <property type="match status" value="1"/>
</dbReference>
<dbReference type="Pfam" id="PF01273">
    <property type="entry name" value="LBP_BPI_CETP"/>
    <property type="match status" value="1"/>
</dbReference>
<evidence type="ECO:0000313" key="7">
    <source>
        <dbReference type="EMBL" id="CAK8678856.1"/>
    </source>
</evidence>
<evidence type="ECO:0008006" key="9">
    <source>
        <dbReference type="Google" id="ProtNLM"/>
    </source>
</evidence>
<dbReference type="SMART" id="SM00328">
    <property type="entry name" value="BPI1"/>
    <property type="match status" value="1"/>
</dbReference>
<dbReference type="Gene3D" id="3.15.10.10">
    <property type="entry name" value="Bactericidal permeability-increasing protein, domain 1"/>
    <property type="match status" value="1"/>
</dbReference>
<evidence type="ECO:0000256" key="3">
    <source>
        <dbReference type="SAM" id="MobiDB-lite"/>
    </source>
</evidence>
<dbReference type="Gene3D" id="3.15.20.10">
    <property type="entry name" value="Bactericidal permeability-increasing protein, domain 2"/>
    <property type="match status" value="1"/>
</dbReference>